<name>A0A1M4UXG2_9FIRM</name>
<gene>
    <name evidence="2" type="ORF">SAMN02745784_01246</name>
</gene>
<dbReference type="GeneID" id="90995615"/>
<dbReference type="EMBL" id="FQTY01000004">
    <property type="protein sequence ID" value="SHE61431.1"/>
    <property type="molecule type" value="Genomic_DNA"/>
</dbReference>
<evidence type="ECO:0000256" key="1">
    <source>
        <dbReference type="SAM" id="Coils"/>
    </source>
</evidence>
<evidence type="ECO:0000313" key="2">
    <source>
        <dbReference type="EMBL" id="SHE61431.1"/>
    </source>
</evidence>
<feature type="coiled-coil region" evidence="1">
    <location>
        <begin position="13"/>
        <end position="40"/>
    </location>
</feature>
<reference evidence="3" key="1">
    <citation type="submission" date="2016-11" db="EMBL/GenBank/DDBJ databases">
        <authorList>
            <person name="Varghese N."/>
            <person name="Submissions S."/>
        </authorList>
    </citation>
    <scope>NUCLEOTIDE SEQUENCE [LARGE SCALE GENOMIC DNA]</scope>
    <source>
        <strain evidence="3">DSM 18095</strain>
    </source>
</reference>
<dbReference type="RefSeq" id="WP_072974381.1">
    <property type="nucleotide sequence ID" value="NZ_FQTY01000004.1"/>
</dbReference>
<proteinExistence type="predicted"/>
<keyword evidence="3" id="KW-1185">Reference proteome</keyword>
<sequence>MEDIMEILEDAICERLEVAYFELIKENEELKESIETVKELGTKLYENKDIPKEVRRQIEDYEEISNFIEGEMQKFIYMEGIKDCIKLLKLIGIL</sequence>
<protein>
    <submittedName>
        <fullName evidence="2">Uncharacterized protein</fullName>
    </submittedName>
</protein>
<dbReference type="Proteomes" id="UP000184114">
    <property type="component" value="Unassembled WGS sequence"/>
</dbReference>
<dbReference type="STRING" id="1123404.SAMN02745784_01246"/>
<accession>A0A1M4UXG2</accession>
<evidence type="ECO:0000313" key="3">
    <source>
        <dbReference type="Proteomes" id="UP000184114"/>
    </source>
</evidence>
<dbReference type="AlphaFoldDB" id="A0A1M4UXG2"/>
<organism evidence="2 3">
    <name type="scientific">Tissierella praeacuta DSM 18095</name>
    <dbReference type="NCBI Taxonomy" id="1123404"/>
    <lineage>
        <taxon>Bacteria</taxon>
        <taxon>Bacillati</taxon>
        <taxon>Bacillota</taxon>
        <taxon>Tissierellia</taxon>
        <taxon>Tissierellales</taxon>
        <taxon>Tissierellaceae</taxon>
        <taxon>Tissierella</taxon>
    </lineage>
</organism>
<keyword evidence="1" id="KW-0175">Coiled coil</keyword>